<evidence type="ECO:0000259" key="13">
    <source>
        <dbReference type="Pfam" id="PF02875"/>
    </source>
</evidence>
<feature type="domain" description="Mur ligase central" evidence="14">
    <location>
        <begin position="112"/>
        <end position="294"/>
    </location>
</feature>
<protein>
    <recommendedName>
        <fullName evidence="10 11">UDP-N-acetylmuramoyl-tripeptide--D-alanyl-D-alanine ligase</fullName>
        <ecNumber evidence="10 11">6.3.2.10</ecNumber>
    </recommendedName>
    <alternativeName>
        <fullName evidence="10">D-alanyl-D-alanine-adding enzyme</fullName>
    </alternativeName>
</protein>
<evidence type="ECO:0000256" key="8">
    <source>
        <dbReference type="ARBA" id="ARBA00023306"/>
    </source>
</evidence>
<comment type="subcellular location">
    <subcellularLocation>
        <location evidence="10 11">Cytoplasm</location>
    </subcellularLocation>
</comment>
<dbReference type="GO" id="GO:0009252">
    <property type="term" value="P:peptidoglycan biosynthetic process"/>
    <property type="evidence" value="ECO:0007669"/>
    <property type="project" value="UniProtKB-UniRule"/>
</dbReference>
<keyword evidence="9 10" id="KW-0961">Cell wall biogenesis/degradation</keyword>
<dbReference type="SUPFAM" id="SSF63418">
    <property type="entry name" value="MurE/MurF N-terminal domain"/>
    <property type="match status" value="1"/>
</dbReference>
<dbReference type="InterPro" id="IPR036565">
    <property type="entry name" value="Mur-like_cat_sf"/>
</dbReference>
<dbReference type="InterPro" id="IPR004101">
    <property type="entry name" value="Mur_ligase_C"/>
</dbReference>
<accession>A0A9Q2CZT9</accession>
<dbReference type="InterPro" id="IPR005863">
    <property type="entry name" value="UDP-N-AcMur_synth"/>
</dbReference>
<dbReference type="GO" id="GO:0047480">
    <property type="term" value="F:UDP-N-acetylmuramoyl-tripeptide-D-alanyl-D-alanine ligase activity"/>
    <property type="evidence" value="ECO:0007669"/>
    <property type="project" value="UniProtKB-UniRule"/>
</dbReference>
<dbReference type="PANTHER" id="PTHR43024:SF1">
    <property type="entry name" value="UDP-N-ACETYLMURAMOYL-TRIPEPTIDE--D-ALANYL-D-ALANINE LIGASE"/>
    <property type="match status" value="1"/>
</dbReference>
<dbReference type="SUPFAM" id="SSF53244">
    <property type="entry name" value="MurD-like peptide ligases, peptide-binding domain"/>
    <property type="match status" value="1"/>
</dbReference>
<keyword evidence="4 10" id="KW-0547">Nucleotide-binding</keyword>
<organism evidence="15 16">
    <name type="scientific">Nosocomiicoccus ampullae</name>
    <dbReference type="NCBI Taxonomy" id="489910"/>
    <lineage>
        <taxon>Bacteria</taxon>
        <taxon>Bacillati</taxon>
        <taxon>Bacillota</taxon>
        <taxon>Bacilli</taxon>
        <taxon>Bacillales</taxon>
        <taxon>Staphylococcaceae</taxon>
        <taxon>Nosocomiicoccus</taxon>
    </lineage>
</organism>
<dbReference type="RefSeq" id="WP_260173226.1">
    <property type="nucleotide sequence ID" value="NZ_CBCRYX010000007.1"/>
</dbReference>
<evidence type="ECO:0000313" key="16">
    <source>
        <dbReference type="Proteomes" id="UP000579136"/>
    </source>
</evidence>
<dbReference type="Pfam" id="PF01225">
    <property type="entry name" value="Mur_ligase"/>
    <property type="match status" value="1"/>
</dbReference>
<evidence type="ECO:0000256" key="7">
    <source>
        <dbReference type="ARBA" id="ARBA00022984"/>
    </source>
</evidence>
<comment type="catalytic activity">
    <reaction evidence="10 11">
        <text>D-alanyl-D-alanine + UDP-N-acetyl-alpha-D-muramoyl-L-alanyl-gamma-D-glutamyl-meso-2,6-diaminopimelate + ATP = UDP-N-acetyl-alpha-D-muramoyl-L-alanyl-gamma-D-glutamyl-meso-2,6-diaminopimeloyl-D-alanyl-D-alanine + ADP + phosphate + H(+)</text>
        <dbReference type="Rhea" id="RHEA:28374"/>
        <dbReference type="ChEBI" id="CHEBI:15378"/>
        <dbReference type="ChEBI" id="CHEBI:30616"/>
        <dbReference type="ChEBI" id="CHEBI:43474"/>
        <dbReference type="ChEBI" id="CHEBI:57822"/>
        <dbReference type="ChEBI" id="CHEBI:61386"/>
        <dbReference type="ChEBI" id="CHEBI:83905"/>
        <dbReference type="ChEBI" id="CHEBI:456216"/>
        <dbReference type="EC" id="6.3.2.10"/>
    </reaction>
</comment>
<evidence type="ECO:0000259" key="14">
    <source>
        <dbReference type="Pfam" id="PF08245"/>
    </source>
</evidence>
<dbReference type="Gene3D" id="3.40.1190.10">
    <property type="entry name" value="Mur-like, catalytic domain"/>
    <property type="match status" value="1"/>
</dbReference>
<reference evidence="15 16" key="1">
    <citation type="submission" date="2020-08" db="EMBL/GenBank/DDBJ databases">
        <title>Genomic Encyclopedia of Type Strains, Phase IV (KMG-IV): sequencing the most valuable type-strain genomes for metagenomic binning, comparative biology and taxonomic classification.</title>
        <authorList>
            <person name="Goeker M."/>
        </authorList>
    </citation>
    <scope>NUCLEOTIDE SEQUENCE [LARGE SCALE GENOMIC DNA]</scope>
    <source>
        <strain evidence="15 16">DSM 19163</strain>
    </source>
</reference>
<dbReference type="InterPro" id="IPR035911">
    <property type="entry name" value="MurE/MurF_N"/>
</dbReference>
<dbReference type="EC" id="6.3.2.10" evidence="10 11"/>
<gene>
    <name evidence="10" type="primary">murF</name>
    <name evidence="15" type="ORF">HNQ45_000955</name>
</gene>
<dbReference type="AlphaFoldDB" id="A0A9Q2CZT9"/>
<evidence type="ECO:0000313" key="15">
    <source>
        <dbReference type="EMBL" id="MBB5176071.1"/>
    </source>
</evidence>
<dbReference type="Pfam" id="PF08245">
    <property type="entry name" value="Mur_ligase_M"/>
    <property type="match status" value="1"/>
</dbReference>
<dbReference type="Pfam" id="PF02875">
    <property type="entry name" value="Mur_ligase_C"/>
    <property type="match status" value="1"/>
</dbReference>
<keyword evidence="8 10" id="KW-0131">Cell cycle</keyword>
<keyword evidence="6 10" id="KW-0133">Cell shape</keyword>
<dbReference type="GO" id="GO:0071555">
    <property type="term" value="P:cell wall organization"/>
    <property type="evidence" value="ECO:0007669"/>
    <property type="project" value="UniProtKB-KW"/>
</dbReference>
<keyword evidence="1 10" id="KW-0963">Cytoplasm</keyword>
<dbReference type="SUPFAM" id="SSF53623">
    <property type="entry name" value="MurD-like peptide ligases, catalytic domain"/>
    <property type="match status" value="1"/>
</dbReference>
<keyword evidence="5 10" id="KW-0067">ATP-binding</keyword>
<comment type="function">
    <text evidence="10 11">Involved in cell wall formation. Catalyzes the final step in the synthesis of UDP-N-acetylmuramoyl-pentapeptide, the precursor of murein.</text>
</comment>
<evidence type="ECO:0000256" key="2">
    <source>
        <dbReference type="ARBA" id="ARBA00022598"/>
    </source>
</evidence>
<evidence type="ECO:0000256" key="5">
    <source>
        <dbReference type="ARBA" id="ARBA00022840"/>
    </source>
</evidence>
<keyword evidence="7 10" id="KW-0573">Peptidoglycan synthesis</keyword>
<evidence type="ECO:0000256" key="3">
    <source>
        <dbReference type="ARBA" id="ARBA00022618"/>
    </source>
</evidence>
<dbReference type="Gene3D" id="3.40.1390.10">
    <property type="entry name" value="MurE/MurF, N-terminal domain"/>
    <property type="match status" value="1"/>
</dbReference>
<name>A0A9Q2CZT9_9STAP</name>
<dbReference type="EMBL" id="JACHHF010000004">
    <property type="protein sequence ID" value="MBB5176071.1"/>
    <property type="molecule type" value="Genomic_DNA"/>
</dbReference>
<evidence type="ECO:0000256" key="4">
    <source>
        <dbReference type="ARBA" id="ARBA00022741"/>
    </source>
</evidence>
<feature type="domain" description="Mur ligase C-terminal" evidence="13">
    <location>
        <begin position="317"/>
        <end position="438"/>
    </location>
</feature>
<keyword evidence="16" id="KW-1185">Reference proteome</keyword>
<comment type="caution">
    <text evidence="15">The sequence shown here is derived from an EMBL/GenBank/DDBJ whole genome shotgun (WGS) entry which is preliminary data.</text>
</comment>
<dbReference type="NCBIfam" id="TIGR01143">
    <property type="entry name" value="murF"/>
    <property type="match status" value="1"/>
</dbReference>
<proteinExistence type="inferred from homology"/>
<feature type="domain" description="Mur ligase N-terminal catalytic" evidence="12">
    <location>
        <begin position="32"/>
        <end position="100"/>
    </location>
</feature>
<evidence type="ECO:0000256" key="9">
    <source>
        <dbReference type="ARBA" id="ARBA00023316"/>
    </source>
</evidence>
<evidence type="ECO:0000256" key="6">
    <source>
        <dbReference type="ARBA" id="ARBA00022960"/>
    </source>
</evidence>
<comment type="pathway">
    <text evidence="10 11">Cell wall biogenesis; peptidoglycan biosynthesis.</text>
</comment>
<dbReference type="GO" id="GO:0005737">
    <property type="term" value="C:cytoplasm"/>
    <property type="evidence" value="ECO:0007669"/>
    <property type="project" value="UniProtKB-SubCell"/>
</dbReference>
<keyword evidence="2 10" id="KW-0436">Ligase</keyword>
<dbReference type="InterPro" id="IPR000713">
    <property type="entry name" value="Mur_ligase_N"/>
</dbReference>
<evidence type="ECO:0000256" key="1">
    <source>
        <dbReference type="ARBA" id="ARBA00022490"/>
    </source>
</evidence>
<dbReference type="GO" id="GO:0051301">
    <property type="term" value="P:cell division"/>
    <property type="evidence" value="ECO:0007669"/>
    <property type="project" value="UniProtKB-KW"/>
</dbReference>
<dbReference type="InterPro" id="IPR013221">
    <property type="entry name" value="Mur_ligase_cen"/>
</dbReference>
<dbReference type="PANTHER" id="PTHR43024">
    <property type="entry name" value="UDP-N-ACETYLMURAMOYL-TRIPEPTIDE--D-ALANYL-D-ALANINE LIGASE"/>
    <property type="match status" value="1"/>
</dbReference>
<feature type="binding site" evidence="10">
    <location>
        <begin position="114"/>
        <end position="120"/>
    </location>
    <ligand>
        <name>ATP</name>
        <dbReference type="ChEBI" id="CHEBI:30616"/>
    </ligand>
</feature>
<evidence type="ECO:0000256" key="10">
    <source>
        <dbReference type="HAMAP-Rule" id="MF_02019"/>
    </source>
</evidence>
<keyword evidence="3 10" id="KW-0132">Cell division</keyword>
<dbReference type="InterPro" id="IPR036615">
    <property type="entry name" value="Mur_ligase_C_dom_sf"/>
</dbReference>
<dbReference type="Proteomes" id="UP000579136">
    <property type="component" value="Unassembled WGS sequence"/>
</dbReference>
<sequence>MNHMISLSIKKISKFCNGKLNDKAKEIEETFISGVSIDTRTIEKNNMFAPFIGENVDGHNFILNAIESGAVVSLSEKENIDAPLIIVDDVEKALGDIAREYLKLLDVKVIAITGSNGKTTTKDMVECVLRPHFKVQKTIGNYNNEIGLPLTVFNTKTDTDILILEMGMDSLGDIHYLSSVAKPDIAVLTNVGESHIEKLGSRENIAKAKYEIVDDLKEDGLFIYSNDYDELKKLVNKNTSYDQVTVGMTDDNDLIVEGIKENQSGVTFTLQDETYNIPSLGKHNAVNASFAIAISEFFNIDKKSVKESLQGLTITNMRMEQHLDHTGALIINDAYNASPSSMKSAIDTVRHLNYKKKILVLGDILELGSYSENLHREVGEYINEDNNFTHIFTYGDAAKIINSTVLSDNTNHFNNINELKEKIDDLKDEDTVVLLKASRGMRLERLISE</sequence>
<dbReference type="GO" id="GO:0005524">
    <property type="term" value="F:ATP binding"/>
    <property type="evidence" value="ECO:0007669"/>
    <property type="project" value="UniProtKB-UniRule"/>
</dbReference>
<dbReference type="GO" id="GO:0008360">
    <property type="term" value="P:regulation of cell shape"/>
    <property type="evidence" value="ECO:0007669"/>
    <property type="project" value="UniProtKB-KW"/>
</dbReference>
<dbReference type="Gene3D" id="3.90.190.20">
    <property type="entry name" value="Mur ligase, C-terminal domain"/>
    <property type="match status" value="1"/>
</dbReference>
<evidence type="ECO:0000259" key="12">
    <source>
        <dbReference type="Pfam" id="PF01225"/>
    </source>
</evidence>
<dbReference type="HAMAP" id="MF_02019">
    <property type="entry name" value="MurF"/>
    <property type="match status" value="1"/>
</dbReference>
<evidence type="ECO:0000256" key="11">
    <source>
        <dbReference type="RuleBase" id="RU004136"/>
    </source>
</evidence>
<dbReference type="InterPro" id="IPR051046">
    <property type="entry name" value="MurCDEF_CellWall_CoF430Synth"/>
</dbReference>
<comment type="similarity">
    <text evidence="10">Belongs to the MurCDEF family. MurF subfamily.</text>
</comment>